<reference evidence="3 4" key="1">
    <citation type="journal article" date="2016" name="Mol. Biol. Evol.">
        <title>Comparative Genomics of Early-Diverging Mushroom-Forming Fungi Provides Insights into the Origins of Lignocellulose Decay Capabilities.</title>
        <authorList>
            <person name="Nagy L.G."/>
            <person name="Riley R."/>
            <person name="Tritt A."/>
            <person name="Adam C."/>
            <person name="Daum C."/>
            <person name="Floudas D."/>
            <person name="Sun H."/>
            <person name="Yadav J.S."/>
            <person name="Pangilinan J."/>
            <person name="Larsson K.H."/>
            <person name="Matsuura K."/>
            <person name="Barry K."/>
            <person name="Labutti K."/>
            <person name="Kuo R."/>
            <person name="Ohm R.A."/>
            <person name="Bhattacharya S.S."/>
            <person name="Shirouzu T."/>
            <person name="Yoshinaga Y."/>
            <person name="Martin F.M."/>
            <person name="Grigoriev I.V."/>
            <person name="Hibbett D.S."/>
        </authorList>
    </citation>
    <scope>NUCLEOTIDE SEQUENCE [LARGE SCALE GENOMIC DNA]</scope>
    <source>
        <strain evidence="3 4">HHB14362 ss-1</strain>
    </source>
</reference>
<dbReference type="Proteomes" id="UP000076761">
    <property type="component" value="Unassembled WGS sequence"/>
</dbReference>
<keyword evidence="4" id="KW-1185">Reference proteome</keyword>
<evidence type="ECO:0000259" key="2">
    <source>
        <dbReference type="PROSITE" id="PS50011"/>
    </source>
</evidence>
<accession>A0A165Q7E2</accession>
<dbReference type="InParanoid" id="A0A165Q7E2"/>
<dbReference type="OrthoDB" id="4062651at2759"/>
<dbReference type="STRING" id="1314782.A0A165Q7E2"/>
<dbReference type="InterPro" id="IPR001245">
    <property type="entry name" value="Ser-Thr/Tyr_kinase_cat_dom"/>
</dbReference>
<keyword evidence="1" id="KW-0812">Transmembrane</keyword>
<gene>
    <name evidence="3" type="ORF">NEOLEDRAFT_709082</name>
</gene>
<dbReference type="GO" id="GO:0004674">
    <property type="term" value="F:protein serine/threonine kinase activity"/>
    <property type="evidence" value="ECO:0007669"/>
    <property type="project" value="TreeGrafter"/>
</dbReference>
<keyword evidence="3" id="KW-0418">Kinase</keyword>
<dbReference type="InterPro" id="IPR000719">
    <property type="entry name" value="Prot_kinase_dom"/>
</dbReference>
<protein>
    <submittedName>
        <fullName evidence="3">Kinase-like protein</fullName>
    </submittedName>
</protein>
<name>A0A165Q7E2_9AGAM</name>
<evidence type="ECO:0000313" key="4">
    <source>
        <dbReference type="Proteomes" id="UP000076761"/>
    </source>
</evidence>
<dbReference type="InterPro" id="IPR011009">
    <property type="entry name" value="Kinase-like_dom_sf"/>
</dbReference>
<dbReference type="AlphaFoldDB" id="A0A165Q7E2"/>
<dbReference type="Gene3D" id="1.10.510.10">
    <property type="entry name" value="Transferase(Phosphotransferase) domain 1"/>
    <property type="match status" value="1"/>
</dbReference>
<dbReference type="InterPro" id="IPR008266">
    <property type="entry name" value="Tyr_kinase_AS"/>
</dbReference>
<dbReference type="Pfam" id="PF07714">
    <property type="entry name" value="PK_Tyr_Ser-Thr"/>
    <property type="match status" value="1"/>
</dbReference>
<dbReference type="PIRSF" id="PIRSF000654">
    <property type="entry name" value="Integrin-linked_kinase"/>
    <property type="match status" value="1"/>
</dbReference>
<feature type="domain" description="Protein kinase" evidence="2">
    <location>
        <begin position="1"/>
        <end position="256"/>
    </location>
</feature>
<evidence type="ECO:0000313" key="3">
    <source>
        <dbReference type="EMBL" id="KZT22026.1"/>
    </source>
</evidence>
<keyword evidence="3" id="KW-0808">Transferase</keyword>
<evidence type="ECO:0000256" key="1">
    <source>
        <dbReference type="SAM" id="Phobius"/>
    </source>
</evidence>
<keyword evidence="1" id="KW-0472">Membrane</keyword>
<dbReference type="PROSITE" id="PS00109">
    <property type="entry name" value="PROTEIN_KINASE_TYR"/>
    <property type="match status" value="1"/>
</dbReference>
<dbReference type="SUPFAM" id="SSF56112">
    <property type="entry name" value="Protein kinase-like (PK-like)"/>
    <property type="match status" value="1"/>
</dbReference>
<dbReference type="InterPro" id="IPR051681">
    <property type="entry name" value="Ser/Thr_Kinases-Pseudokinases"/>
</dbReference>
<dbReference type="PANTHER" id="PTHR44329">
    <property type="entry name" value="SERINE/THREONINE-PROTEIN KINASE TNNI3K-RELATED"/>
    <property type="match status" value="1"/>
</dbReference>
<dbReference type="EMBL" id="KV425600">
    <property type="protein sequence ID" value="KZT22026.1"/>
    <property type="molecule type" value="Genomic_DNA"/>
</dbReference>
<proteinExistence type="predicted"/>
<sequence>MASYSGKAIALKRLRVFHGTAEERIKIRKKFCKEALIWQQLRHRFVLPFLGIDVVTFAPLMCMVSPWMSNGTIIQCLERTDPLDVNLDAILLEIAEGLAYLHDSGLVHGDLRGVNILVDDNWHVQLSDFGLTDIIESTQRSSSRGGSVRWMAPELINPRAFLDEVFRRTTASDIYSFGCVCLELYTLQIPFSYIAHDTTVLLEVINGVRPSIPSVHDCHGRSMSPEMWDLITGCWVDEPGKRPTIQEVALIVQRLIGDTAATTTGI</sequence>
<organism evidence="3 4">
    <name type="scientific">Neolentinus lepideus HHB14362 ss-1</name>
    <dbReference type="NCBI Taxonomy" id="1314782"/>
    <lineage>
        <taxon>Eukaryota</taxon>
        <taxon>Fungi</taxon>
        <taxon>Dikarya</taxon>
        <taxon>Basidiomycota</taxon>
        <taxon>Agaricomycotina</taxon>
        <taxon>Agaricomycetes</taxon>
        <taxon>Gloeophyllales</taxon>
        <taxon>Gloeophyllaceae</taxon>
        <taxon>Neolentinus</taxon>
    </lineage>
</organism>
<dbReference type="GO" id="GO:0005524">
    <property type="term" value="F:ATP binding"/>
    <property type="evidence" value="ECO:0007669"/>
    <property type="project" value="InterPro"/>
</dbReference>
<feature type="transmembrane region" description="Helical" evidence="1">
    <location>
        <begin position="45"/>
        <end position="68"/>
    </location>
</feature>
<dbReference type="PROSITE" id="PS50011">
    <property type="entry name" value="PROTEIN_KINASE_DOM"/>
    <property type="match status" value="1"/>
</dbReference>
<keyword evidence="1" id="KW-1133">Transmembrane helix</keyword>